<dbReference type="SUPFAM" id="SSF52413">
    <property type="entry name" value="UDP-glucose/GDP-mannose dehydrogenase C-terminal domain"/>
    <property type="match status" value="1"/>
</dbReference>
<evidence type="ECO:0000256" key="3">
    <source>
        <dbReference type="ARBA" id="ARBA00023027"/>
    </source>
</evidence>
<dbReference type="Proteomes" id="UP000219412">
    <property type="component" value="Unassembled WGS sequence"/>
</dbReference>
<dbReference type="GO" id="GO:0016616">
    <property type="term" value="F:oxidoreductase activity, acting on the CH-OH group of donors, NAD or NADP as acceptor"/>
    <property type="evidence" value="ECO:0007669"/>
    <property type="project" value="InterPro"/>
</dbReference>
<evidence type="ECO:0000259" key="5">
    <source>
        <dbReference type="SMART" id="SM00984"/>
    </source>
</evidence>
<feature type="domain" description="UDP-glucose/GDP-mannose dehydrogenase C-terminal" evidence="5">
    <location>
        <begin position="316"/>
        <end position="415"/>
    </location>
</feature>
<dbReference type="InterPro" id="IPR014026">
    <property type="entry name" value="UDP-Glc/GDP-Man_DH_dimer"/>
</dbReference>
<dbReference type="GO" id="GO:0016628">
    <property type="term" value="F:oxidoreductase activity, acting on the CH-CH group of donors, NAD or NADP as acceptor"/>
    <property type="evidence" value="ECO:0007669"/>
    <property type="project" value="InterPro"/>
</dbReference>
<dbReference type="SMART" id="SM00984">
    <property type="entry name" value="UDPG_MGDP_dh_C"/>
    <property type="match status" value="1"/>
</dbReference>
<dbReference type="PANTHER" id="PTHR43491:SF2">
    <property type="entry name" value="UDP-N-ACETYL-D-MANNOSAMINE DEHYDROGENASE"/>
    <property type="match status" value="1"/>
</dbReference>
<dbReference type="Pfam" id="PF00984">
    <property type="entry name" value="UDPG_MGDP_dh"/>
    <property type="match status" value="1"/>
</dbReference>
<dbReference type="InterPro" id="IPR036220">
    <property type="entry name" value="UDP-Glc/GDP-Man_DH_C_sf"/>
</dbReference>
<dbReference type="PIRSF" id="PIRSF000124">
    <property type="entry name" value="UDPglc_GDPman_dh"/>
    <property type="match status" value="1"/>
</dbReference>
<dbReference type="InterPro" id="IPR014027">
    <property type="entry name" value="UDP-Glc/GDP-Man_DH_C"/>
</dbReference>
<gene>
    <name evidence="6" type="ORF">SAMN05878391_0061</name>
</gene>
<proteinExistence type="inferred from homology"/>
<evidence type="ECO:0000256" key="4">
    <source>
        <dbReference type="PIRNR" id="PIRNR000124"/>
    </source>
</evidence>
<reference evidence="7" key="1">
    <citation type="submission" date="2017-08" db="EMBL/GenBank/DDBJ databases">
        <authorList>
            <person name="Varghese N."/>
            <person name="Submissions S."/>
        </authorList>
    </citation>
    <scope>NUCLEOTIDE SEQUENCE [LARGE SCALE GENOMIC DNA]</scope>
    <source>
        <strain evidence="7">DSM 23173</strain>
    </source>
</reference>
<accession>A0A285UBM8</accession>
<evidence type="ECO:0000313" key="6">
    <source>
        <dbReference type="EMBL" id="SOC37711.1"/>
    </source>
</evidence>
<dbReference type="EMBL" id="OBQF01000001">
    <property type="protein sequence ID" value="SOC37711.1"/>
    <property type="molecule type" value="Genomic_DNA"/>
</dbReference>
<dbReference type="GO" id="GO:0000271">
    <property type="term" value="P:polysaccharide biosynthetic process"/>
    <property type="evidence" value="ECO:0007669"/>
    <property type="project" value="InterPro"/>
</dbReference>
<organism evidence="6 7">
    <name type="scientific">Salinicoccus kekensis</name>
    <dbReference type="NCBI Taxonomy" id="714307"/>
    <lineage>
        <taxon>Bacteria</taxon>
        <taxon>Bacillati</taxon>
        <taxon>Bacillota</taxon>
        <taxon>Bacilli</taxon>
        <taxon>Bacillales</taxon>
        <taxon>Staphylococcaceae</taxon>
        <taxon>Salinicoccus</taxon>
    </lineage>
</organism>
<dbReference type="AlphaFoldDB" id="A0A285UBM8"/>
<evidence type="ECO:0000256" key="1">
    <source>
        <dbReference type="ARBA" id="ARBA00006601"/>
    </source>
</evidence>
<dbReference type="Pfam" id="PF03720">
    <property type="entry name" value="UDPG_MGDP_dh_C"/>
    <property type="match status" value="1"/>
</dbReference>
<dbReference type="InterPro" id="IPR017476">
    <property type="entry name" value="UDP-Glc/GDP-Man"/>
</dbReference>
<keyword evidence="3" id="KW-0520">NAD</keyword>
<keyword evidence="2" id="KW-0560">Oxidoreductase</keyword>
<dbReference type="NCBIfam" id="TIGR03026">
    <property type="entry name" value="NDP-sugDHase"/>
    <property type="match status" value="1"/>
</dbReference>
<dbReference type="Pfam" id="PF03721">
    <property type="entry name" value="UDPG_MGDP_dh_N"/>
    <property type="match status" value="1"/>
</dbReference>
<evidence type="ECO:0000256" key="2">
    <source>
        <dbReference type="ARBA" id="ARBA00023002"/>
    </source>
</evidence>
<dbReference type="InterPro" id="IPR028359">
    <property type="entry name" value="UDP_ManNAc/GlcNAc_DH"/>
</dbReference>
<dbReference type="InterPro" id="IPR008927">
    <property type="entry name" value="6-PGluconate_DH-like_C_sf"/>
</dbReference>
<sequence>MKLMDRNVGVVGLGYVGLPVAVAFGRHSQVIGYDVSESRIGELRRGYDRTGEVSRTALSDTDILFTTDEGVLGSADFIIISVGTPINEHNQPDLGPLLDASAAVGRVLRKGTIVVYESTVFPGATEEECLPVLEAHSGLISGKDFFIGYSPERINPGDRVNTFENILKVVSGETEEVMTIIADVYSTVVKAGVYKAPSIKVAESAKLIENIQRDVNIALMNELAIILDRVGVDTKDVLETAGTKWNFLKFYPGLVGGHCIGVDPYYLTYKAEELGTYPELVLASRRINDGMAKHIALAILEQMINKGLHIRGATINILGLTFKENTPDLRNTKVADLIEELERFGMNIVVNDPVADKDEAKRLYDVDLIDKEWLTETDVMIFAVAHDEYRKNITEYMNFLGDNGIAVDIKGMITEEHLAGYQTLWRL</sequence>
<dbReference type="InterPro" id="IPR001732">
    <property type="entry name" value="UDP-Glc/GDP-Man_DH_N"/>
</dbReference>
<dbReference type="SUPFAM" id="SSF48179">
    <property type="entry name" value="6-phosphogluconate dehydrogenase C-terminal domain-like"/>
    <property type="match status" value="1"/>
</dbReference>
<protein>
    <submittedName>
        <fullName evidence="6">UDP-N-acetyl-D-galactosamine dehydrogenase</fullName>
    </submittedName>
</protein>
<dbReference type="GO" id="GO:0051287">
    <property type="term" value="F:NAD binding"/>
    <property type="evidence" value="ECO:0007669"/>
    <property type="project" value="InterPro"/>
</dbReference>
<dbReference type="InterPro" id="IPR036291">
    <property type="entry name" value="NAD(P)-bd_dom_sf"/>
</dbReference>
<dbReference type="PANTHER" id="PTHR43491">
    <property type="entry name" value="UDP-N-ACETYL-D-MANNOSAMINE DEHYDROGENASE"/>
    <property type="match status" value="1"/>
</dbReference>
<evidence type="ECO:0000313" key="7">
    <source>
        <dbReference type="Proteomes" id="UP000219412"/>
    </source>
</evidence>
<comment type="similarity">
    <text evidence="1 4">Belongs to the UDP-glucose/GDP-mannose dehydrogenase family.</text>
</comment>
<name>A0A285UBM8_9STAP</name>
<dbReference type="Gene3D" id="3.40.50.720">
    <property type="entry name" value="NAD(P)-binding Rossmann-like Domain"/>
    <property type="match status" value="2"/>
</dbReference>
<dbReference type="SUPFAM" id="SSF51735">
    <property type="entry name" value="NAD(P)-binding Rossmann-fold domains"/>
    <property type="match status" value="1"/>
</dbReference>
<dbReference type="PIRSF" id="PIRSF500136">
    <property type="entry name" value="UDP_ManNAc_DH"/>
    <property type="match status" value="1"/>
</dbReference>
<keyword evidence="7" id="KW-1185">Reference proteome</keyword>